<proteinExistence type="predicted"/>
<evidence type="ECO:0000256" key="1">
    <source>
        <dbReference type="SAM" id="MobiDB-lite"/>
    </source>
</evidence>
<dbReference type="OrthoDB" id="8431402at2"/>
<dbReference type="Proteomes" id="UP000277424">
    <property type="component" value="Unassembled WGS sequence"/>
</dbReference>
<protein>
    <recommendedName>
        <fullName evidence="4">EAL domain-containing protein</fullName>
    </recommendedName>
</protein>
<feature type="region of interest" description="Disordered" evidence="1">
    <location>
        <begin position="150"/>
        <end position="172"/>
    </location>
</feature>
<dbReference type="AlphaFoldDB" id="A0A420WCP9"/>
<dbReference type="EMBL" id="RBIG01000003">
    <property type="protein sequence ID" value="RKQ68797.1"/>
    <property type="molecule type" value="Genomic_DNA"/>
</dbReference>
<evidence type="ECO:0000313" key="3">
    <source>
        <dbReference type="Proteomes" id="UP000277424"/>
    </source>
</evidence>
<gene>
    <name evidence="2" type="ORF">BCL74_3280</name>
</gene>
<reference evidence="2 3" key="1">
    <citation type="submission" date="2018-10" db="EMBL/GenBank/DDBJ databases">
        <title>Comparative analysis of microorganisms from saline springs in Andes Mountain Range, Colombia.</title>
        <authorList>
            <person name="Rubin E."/>
        </authorList>
    </citation>
    <scope>NUCLEOTIDE SEQUENCE [LARGE SCALE GENOMIC DNA]</scope>
    <source>
        <strain evidence="2 3">USBA 36</strain>
    </source>
</reference>
<name>A0A420WCP9_9PROT</name>
<comment type="caution">
    <text evidence="2">The sequence shown here is derived from an EMBL/GenBank/DDBJ whole genome shotgun (WGS) entry which is preliminary data.</text>
</comment>
<organism evidence="2 3">
    <name type="scientific">Oceanibaculum indicum</name>
    <dbReference type="NCBI Taxonomy" id="526216"/>
    <lineage>
        <taxon>Bacteria</taxon>
        <taxon>Pseudomonadati</taxon>
        <taxon>Pseudomonadota</taxon>
        <taxon>Alphaproteobacteria</taxon>
        <taxon>Rhodospirillales</taxon>
        <taxon>Oceanibaculaceae</taxon>
        <taxon>Oceanibaculum</taxon>
    </lineage>
</organism>
<dbReference type="InterPro" id="IPR035919">
    <property type="entry name" value="EAL_sf"/>
</dbReference>
<sequence>MAILTQAAQGGQTARGPSQEYMLLDYLQRLSRNNLEDRTAVHLHLSRLRPNNRRDHHIRIAAATFEGIVQNYEGQTFILSNSDIFFICKGATLQDIDTAVMKVRFLFSEDPLAQGDEEEDIHKFCTWYNMESQYDDVLEVAKKMHRERERQARMNATADPKAGAKRSGRRPIEPEQLGKLEQFLARADMSNLMRRQSICAITPGMPPQPVFQELYISIPDLQNTMLPEYDIGANPWLFQHLTQTLDSRMLSLLMRNDDSSIASSFSINMNVSTVLSPQFLNFDSSLKAVARGTVVVEFQKIDIFGDMGAYVFARDFLRERGYRICLDGLNHLTIQFIDRERLGLDLLKVIWTPDMAEDNSGNRLAELKQHVDRCGRARIILCRCDNDEAVRFGQSLGLTMFQGRHVDKMLAEGRRI</sequence>
<evidence type="ECO:0000313" key="2">
    <source>
        <dbReference type="EMBL" id="RKQ68797.1"/>
    </source>
</evidence>
<accession>A0A420WCP9</accession>
<dbReference type="SUPFAM" id="SSF141868">
    <property type="entry name" value="EAL domain-like"/>
    <property type="match status" value="1"/>
</dbReference>
<evidence type="ECO:0008006" key="4">
    <source>
        <dbReference type="Google" id="ProtNLM"/>
    </source>
</evidence>
<dbReference type="RefSeq" id="WP_121221588.1">
    <property type="nucleotide sequence ID" value="NZ_RBIG01000003.1"/>
</dbReference>